<sequence length="280" mass="30713">MALTISIANNISQLQMPLSPEIKTIPSMIANFTRAGLTFELINALTRGETGRDMAEDGKRLLKELGKTSHVEINGTENIPKDSGGLIVFNHPNMDVLVPAFLTLMIKIKDIGKVNGKLLWGSEVPLFGKFNESFPVPVSIKFIKRFHNLYYKNVISVPMSKGRPDYELGRFSALRKAINSLKNGDFVLVSPEGHVEVKNTISPLDSFHNGSGGLSIMATKLRLPILPVGIWSLDGSKRINLNIGAPYYSKAKDGKSASIEAMSKIADILPLELRGPFLLK</sequence>
<comment type="caution">
    <text evidence="2">The sequence shown here is derived from an EMBL/GenBank/DDBJ whole genome shotgun (WGS) entry which is preliminary data.</text>
</comment>
<protein>
    <recommendedName>
        <fullName evidence="1">Phospholipid/glycerol acyltransferase domain-containing protein</fullName>
    </recommendedName>
</protein>
<name>A0A0G0LIH4_9BACT</name>
<evidence type="ECO:0000313" key="2">
    <source>
        <dbReference type="EMBL" id="KKQ91658.1"/>
    </source>
</evidence>
<dbReference type="Pfam" id="PF01553">
    <property type="entry name" value="Acyltransferase"/>
    <property type="match status" value="1"/>
</dbReference>
<organism evidence="2 3">
    <name type="scientific">Candidatus Woesebacteria bacterium GW2011_GWB1_39_10</name>
    <dbReference type="NCBI Taxonomy" id="1618572"/>
    <lineage>
        <taxon>Bacteria</taxon>
        <taxon>Candidatus Woeseibacteriota</taxon>
    </lineage>
</organism>
<feature type="domain" description="Phospholipid/glycerol acyltransferase" evidence="1">
    <location>
        <begin position="70"/>
        <end position="231"/>
    </location>
</feature>
<proteinExistence type="predicted"/>
<gene>
    <name evidence="2" type="ORF">UT17_C0004G0006</name>
</gene>
<reference evidence="2 3" key="1">
    <citation type="journal article" date="2015" name="Nature">
        <title>rRNA introns, odd ribosomes, and small enigmatic genomes across a large radiation of phyla.</title>
        <authorList>
            <person name="Brown C.T."/>
            <person name="Hug L.A."/>
            <person name="Thomas B.C."/>
            <person name="Sharon I."/>
            <person name="Castelle C.J."/>
            <person name="Singh A."/>
            <person name="Wilkins M.J."/>
            <person name="Williams K.H."/>
            <person name="Banfield J.F."/>
        </authorList>
    </citation>
    <scope>NUCLEOTIDE SEQUENCE [LARGE SCALE GENOMIC DNA]</scope>
</reference>
<dbReference type="STRING" id="1618572.UT17_C0004G0006"/>
<dbReference type="GO" id="GO:0016746">
    <property type="term" value="F:acyltransferase activity"/>
    <property type="evidence" value="ECO:0007669"/>
    <property type="project" value="InterPro"/>
</dbReference>
<dbReference type="SUPFAM" id="SSF69593">
    <property type="entry name" value="Glycerol-3-phosphate (1)-acyltransferase"/>
    <property type="match status" value="1"/>
</dbReference>
<evidence type="ECO:0000259" key="1">
    <source>
        <dbReference type="Pfam" id="PF01553"/>
    </source>
</evidence>
<evidence type="ECO:0000313" key="3">
    <source>
        <dbReference type="Proteomes" id="UP000034774"/>
    </source>
</evidence>
<dbReference type="AlphaFoldDB" id="A0A0G0LIH4"/>
<dbReference type="InterPro" id="IPR002123">
    <property type="entry name" value="Plipid/glycerol_acylTrfase"/>
</dbReference>
<dbReference type="EMBL" id="LBVU01000004">
    <property type="protein sequence ID" value="KKQ91658.1"/>
    <property type="molecule type" value="Genomic_DNA"/>
</dbReference>
<dbReference type="Proteomes" id="UP000034774">
    <property type="component" value="Unassembled WGS sequence"/>
</dbReference>
<accession>A0A0G0LIH4</accession>